<evidence type="ECO:0000313" key="2">
    <source>
        <dbReference type="EMBL" id="PMD06221.1"/>
    </source>
</evidence>
<proteinExistence type="predicted"/>
<dbReference type="RefSeq" id="WP_102237873.1">
    <property type="nucleotide sequence ID" value="NZ_PNHK01000001.1"/>
</dbReference>
<dbReference type="GO" id="GO:0046677">
    <property type="term" value="P:response to antibiotic"/>
    <property type="evidence" value="ECO:0007669"/>
    <property type="project" value="InterPro"/>
</dbReference>
<dbReference type="GO" id="GO:0030655">
    <property type="term" value="P:beta-lactam antibiotic catabolic process"/>
    <property type="evidence" value="ECO:0007669"/>
    <property type="project" value="InterPro"/>
</dbReference>
<dbReference type="PANTHER" id="PTHR35333:SF3">
    <property type="entry name" value="BETA-LACTAMASE-TYPE TRANSPEPTIDASE FOLD CONTAINING PROTEIN"/>
    <property type="match status" value="1"/>
</dbReference>
<dbReference type="EMBL" id="PNHK01000001">
    <property type="protein sequence ID" value="PMD06221.1"/>
    <property type="molecule type" value="Genomic_DNA"/>
</dbReference>
<dbReference type="OrthoDB" id="3673924at2"/>
<comment type="caution">
    <text evidence="2">The sequence shown here is derived from an EMBL/GenBank/DDBJ whole genome shotgun (WGS) entry which is preliminary data.</text>
</comment>
<accession>A0A2N6VQ08</accession>
<dbReference type="InterPro" id="IPR000871">
    <property type="entry name" value="Beta-lactam_class-A"/>
</dbReference>
<feature type="domain" description="Beta-lactamase class A catalytic" evidence="1">
    <location>
        <begin position="22"/>
        <end position="228"/>
    </location>
</feature>
<dbReference type="Pfam" id="PF13354">
    <property type="entry name" value="Beta-lactamase2"/>
    <property type="match status" value="1"/>
</dbReference>
<reference evidence="2 3" key="1">
    <citation type="submission" date="2017-09" db="EMBL/GenBank/DDBJ databases">
        <title>Bacterial strain isolated from the female urinary microbiota.</title>
        <authorList>
            <person name="Thomas-White K."/>
            <person name="Kumar N."/>
            <person name="Forster S."/>
            <person name="Putonti C."/>
            <person name="Lawley T."/>
            <person name="Wolfe A.J."/>
        </authorList>
    </citation>
    <scope>NUCLEOTIDE SEQUENCE [LARGE SCALE GENOMIC DNA]</scope>
    <source>
        <strain evidence="2 3">UMB1301</strain>
    </source>
</reference>
<dbReference type="Proteomes" id="UP000235598">
    <property type="component" value="Unassembled WGS sequence"/>
</dbReference>
<organism evidence="2 3">
    <name type="scientific">Brevibacterium paucivorans</name>
    <dbReference type="NCBI Taxonomy" id="170994"/>
    <lineage>
        <taxon>Bacteria</taxon>
        <taxon>Bacillati</taxon>
        <taxon>Actinomycetota</taxon>
        <taxon>Actinomycetes</taxon>
        <taxon>Micrococcales</taxon>
        <taxon>Brevibacteriaceae</taxon>
        <taxon>Brevibacterium</taxon>
    </lineage>
</organism>
<keyword evidence="2" id="KW-0378">Hydrolase</keyword>
<sequence>MDTIRWSIDIRDIDGPVLHEEGADLLCETASIGKIFLLVEVARRILEGDLDPTSPIDIPQDHLVEESGILYRFVNQNIAVADAALLVGAFSDNLATNALIHMCGLDTVRSVSRELGYEHTALLDFIRDEARTPDLPWASSAGTARELSHVMEQLHRGTVVSPEVSAQVLSWLASDADTSMFADAFYLDPLAHIHEDGVLLRHKTGTTEVVRADVGIVTGPKATVSYAVLANWKGMDDQREPVMQRMRALGAQVRAYVTGVTATTDVG</sequence>
<name>A0A2N6VQ08_9MICO</name>
<dbReference type="InterPro" id="IPR012338">
    <property type="entry name" value="Beta-lactam/transpept-like"/>
</dbReference>
<evidence type="ECO:0000259" key="1">
    <source>
        <dbReference type="Pfam" id="PF13354"/>
    </source>
</evidence>
<dbReference type="GO" id="GO:0008800">
    <property type="term" value="F:beta-lactamase activity"/>
    <property type="evidence" value="ECO:0007669"/>
    <property type="project" value="InterPro"/>
</dbReference>
<dbReference type="SUPFAM" id="SSF56601">
    <property type="entry name" value="beta-lactamase/transpeptidase-like"/>
    <property type="match status" value="1"/>
</dbReference>
<dbReference type="InterPro" id="IPR045155">
    <property type="entry name" value="Beta-lactam_cat"/>
</dbReference>
<dbReference type="Gene3D" id="3.40.710.10">
    <property type="entry name" value="DD-peptidase/beta-lactamase superfamily"/>
    <property type="match status" value="1"/>
</dbReference>
<dbReference type="AlphaFoldDB" id="A0A2N6VQ08"/>
<protein>
    <submittedName>
        <fullName evidence="2">Serine hydrolase</fullName>
    </submittedName>
</protein>
<evidence type="ECO:0000313" key="3">
    <source>
        <dbReference type="Proteomes" id="UP000235598"/>
    </source>
</evidence>
<dbReference type="PANTHER" id="PTHR35333">
    <property type="entry name" value="BETA-LACTAMASE"/>
    <property type="match status" value="1"/>
</dbReference>
<gene>
    <name evidence="2" type="ORF">CJ199_02280</name>
</gene>